<reference evidence="3" key="2">
    <citation type="submission" date="2018-04" db="EMBL/GenBank/DDBJ databases">
        <authorList>
            <person name="Go L.Y."/>
            <person name="Mitchell J.A."/>
        </authorList>
    </citation>
    <scope>NUCLEOTIDE SEQUENCE</scope>
    <source>
        <strain evidence="3">BSAS1 3</strain>
    </source>
</reference>
<evidence type="ECO:0000313" key="2">
    <source>
        <dbReference type="EMBL" id="ATF25740.1"/>
    </source>
</evidence>
<dbReference type="Pfam" id="PF06172">
    <property type="entry name" value="Cupin_5"/>
    <property type="match status" value="1"/>
</dbReference>
<name>A0A1D2K3K9_BROTH</name>
<accession>A0A1D2K3K9</accession>
<dbReference type="Gene3D" id="2.60.120.10">
    <property type="entry name" value="Jelly Rolls"/>
    <property type="match status" value="1"/>
</dbReference>
<evidence type="ECO:0000313" key="4">
    <source>
        <dbReference type="Proteomes" id="UP000243591"/>
    </source>
</evidence>
<evidence type="ECO:0000313" key="5">
    <source>
        <dbReference type="Proteomes" id="UP000270190"/>
    </source>
</evidence>
<keyword evidence="4" id="KW-1185">Reference proteome</keyword>
<dbReference type="CDD" id="cd06121">
    <property type="entry name" value="cupin_YML079wp"/>
    <property type="match status" value="1"/>
</dbReference>
<dbReference type="EMBL" id="CP023483">
    <property type="protein sequence ID" value="ATF25740.1"/>
    <property type="molecule type" value="Genomic_DNA"/>
</dbReference>
<dbReference type="AlphaFoldDB" id="A0A1D2K3K9"/>
<dbReference type="InterPro" id="IPR011051">
    <property type="entry name" value="RmlC_Cupin_sf"/>
</dbReference>
<evidence type="ECO:0000259" key="1">
    <source>
        <dbReference type="Pfam" id="PF06172"/>
    </source>
</evidence>
<reference evidence="5" key="3">
    <citation type="submission" date="2018-04" db="EMBL/GenBank/DDBJ databases">
        <authorList>
            <person name="Illikoud N."/>
        </authorList>
    </citation>
    <scope>NUCLEOTIDE SEQUENCE [LARGE SCALE GENOMIC DNA]</scope>
</reference>
<dbReference type="InterPro" id="IPR014710">
    <property type="entry name" value="RmlC-like_jellyroll"/>
</dbReference>
<dbReference type="EMBL" id="OUNC01000034">
    <property type="protein sequence ID" value="SPP28983.1"/>
    <property type="molecule type" value="Genomic_DNA"/>
</dbReference>
<proteinExistence type="predicted"/>
<dbReference type="OrthoDB" id="9798288at2"/>
<dbReference type="Proteomes" id="UP000270190">
    <property type="component" value="Unassembled WGS sequence"/>
</dbReference>
<evidence type="ECO:0000313" key="3">
    <source>
        <dbReference type="EMBL" id="SPP28983.1"/>
    </source>
</evidence>
<dbReference type="PANTHER" id="PTHR33387:SF3">
    <property type="entry name" value="DUF985 DOMAIN-CONTAINING PROTEIN"/>
    <property type="match status" value="1"/>
</dbReference>
<dbReference type="InterPro" id="IPR009327">
    <property type="entry name" value="Cupin_DUF985"/>
</dbReference>
<reference evidence="2 4" key="1">
    <citation type="submission" date="2017-09" db="EMBL/GenBank/DDBJ databases">
        <title>Complete Genome Sequences of Two Strains of the Meat Spoilage Bacterium Brochothrix thermosphacta Isolated from Ground Chicken.</title>
        <authorList>
            <person name="Paoli G.C."/>
            <person name="Wijey C."/>
            <person name="Chen C.-Y."/>
            <person name="Nguyen L."/>
            <person name="Yan X."/>
            <person name="Irwin P.L."/>
        </authorList>
    </citation>
    <scope>NUCLEOTIDE SEQUENCE [LARGE SCALE GENOMIC DNA]</scope>
    <source>
        <strain evidence="2 4">BI</strain>
    </source>
</reference>
<dbReference type="RefSeq" id="WP_029091854.1">
    <property type="nucleotide sequence ID" value="NZ_CBCPHX010000007.1"/>
</dbReference>
<feature type="domain" description="DUF985" evidence="1">
    <location>
        <begin position="5"/>
        <end position="138"/>
    </location>
</feature>
<sequence length="165" mass="18543">MKTQQEWVKELGLEPHPEGGYYVRKLASPHTTTVNGNERPLYTSIYFLLTSNNPSHFHQLKSDEVWYYHAGHALTVHELLEDGSYTTTEIGPDTAKGELLQYVVKAGSIFGSSVNADDSYSLVSCMVSPGFDYRDFTLFTQAELLASHSNHPEIIKELAFETLPE</sequence>
<organism evidence="2 4">
    <name type="scientific">Brochothrix thermosphacta</name>
    <name type="common">Microbacterium thermosphactum</name>
    <dbReference type="NCBI Taxonomy" id="2756"/>
    <lineage>
        <taxon>Bacteria</taxon>
        <taxon>Bacillati</taxon>
        <taxon>Bacillota</taxon>
        <taxon>Bacilli</taxon>
        <taxon>Bacillales</taxon>
        <taxon>Listeriaceae</taxon>
        <taxon>Brochothrix</taxon>
    </lineage>
</organism>
<dbReference type="GeneID" id="66537665"/>
<dbReference type="KEGG" id="bths:CNY62_04660"/>
<protein>
    <submittedName>
        <fullName evidence="2">Cupin</fullName>
    </submittedName>
</protein>
<dbReference type="PANTHER" id="PTHR33387">
    <property type="entry name" value="RMLC-LIKE JELLY ROLL FOLD PROTEIN"/>
    <property type="match status" value="1"/>
</dbReference>
<dbReference type="InterPro" id="IPR039935">
    <property type="entry name" value="YML079W-like"/>
</dbReference>
<dbReference type="SUPFAM" id="SSF51182">
    <property type="entry name" value="RmlC-like cupins"/>
    <property type="match status" value="1"/>
</dbReference>
<dbReference type="Proteomes" id="UP000243591">
    <property type="component" value="Chromosome"/>
</dbReference>
<gene>
    <name evidence="3" type="ORF">BTBSAS_40007</name>
    <name evidence="2" type="ORF">CNY62_04660</name>
</gene>